<evidence type="ECO:0000256" key="3">
    <source>
        <dbReference type="ARBA" id="ARBA00022741"/>
    </source>
</evidence>
<dbReference type="PROSITE" id="PS50968">
    <property type="entry name" value="BIOTINYL_LIPOYL"/>
    <property type="match status" value="1"/>
</dbReference>
<accession>F4GBW1</accession>
<evidence type="ECO:0000313" key="10">
    <source>
        <dbReference type="EMBL" id="AEB82455.1"/>
    </source>
</evidence>
<dbReference type="Pfam" id="PF00289">
    <property type="entry name" value="Biotin_carb_N"/>
    <property type="match status" value="1"/>
</dbReference>
<organism evidence="10 11">
    <name type="scientific">Alicycliphilus denitrificans (strain DSM 14773 / CIP 107495 / K601)</name>
    <dbReference type="NCBI Taxonomy" id="596154"/>
    <lineage>
        <taxon>Bacteria</taxon>
        <taxon>Pseudomonadati</taxon>
        <taxon>Pseudomonadota</taxon>
        <taxon>Betaproteobacteria</taxon>
        <taxon>Burkholderiales</taxon>
        <taxon>Comamonadaceae</taxon>
        <taxon>Alicycliphilus</taxon>
    </lineage>
</organism>
<evidence type="ECO:0000256" key="6">
    <source>
        <dbReference type="PROSITE-ProRule" id="PRU00409"/>
    </source>
</evidence>
<dbReference type="CDD" id="cd06850">
    <property type="entry name" value="biotinyl_domain"/>
    <property type="match status" value="1"/>
</dbReference>
<reference evidence="10 11" key="1">
    <citation type="journal article" date="2011" name="J. Bacteriol.">
        <title>Genome Sequences of Alicycliphilus denitrificans Strains BC and K601T.</title>
        <authorList>
            <person name="Oosterkamp M.J."/>
            <person name="Veuskens T."/>
            <person name="Plugge C.M."/>
            <person name="Langenhoff A.A."/>
            <person name="Gerritse J."/>
            <person name="van Berkel W.J."/>
            <person name="Pieper D.H."/>
            <person name="Junca H."/>
            <person name="Goodwin L.A."/>
            <person name="Daligault H.E."/>
            <person name="Bruce D.C."/>
            <person name="Detter J.C."/>
            <person name="Tapia R."/>
            <person name="Han C.S."/>
            <person name="Land M.L."/>
            <person name="Hauser L.J."/>
            <person name="Smidt H."/>
            <person name="Stams A.J."/>
        </authorList>
    </citation>
    <scope>NUCLEOTIDE SEQUENCE [LARGE SCALE GENOMIC DNA]</scope>
    <source>
        <strain evidence="11">DSM 14773 / CIP 107495 / K601</strain>
    </source>
</reference>
<dbReference type="HOGENOM" id="CLU_000395_3_1_4"/>
<dbReference type="OrthoDB" id="9803706at2"/>
<evidence type="ECO:0000259" key="9">
    <source>
        <dbReference type="PROSITE" id="PS50979"/>
    </source>
</evidence>
<dbReference type="PROSITE" id="PS00867">
    <property type="entry name" value="CPSASE_2"/>
    <property type="match status" value="1"/>
</dbReference>
<dbReference type="PROSITE" id="PS50975">
    <property type="entry name" value="ATP_GRASP"/>
    <property type="match status" value="1"/>
</dbReference>
<dbReference type="EC" id="6.4.1.4" evidence="10"/>
<evidence type="ECO:0000256" key="5">
    <source>
        <dbReference type="ARBA" id="ARBA00023267"/>
    </source>
</evidence>
<dbReference type="PANTHER" id="PTHR18866">
    <property type="entry name" value="CARBOXYLASE:PYRUVATE/ACETYL-COA/PROPIONYL-COA CARBOXYLASE"/>
    <property type="match status" value="1"/>
</dbReference>
<dbReference type="Pfam" id="PF02786">
    <property type="entry name" value="CPSase_L_D2"/>
    <property type="match status" value="1"/>
</dbReference>
<evidence type="ECO:0000259" key="7">
    <source>
        <dbReference type="PROSITE" id="PS50968"/>
    </source>
</evidence>
<keyword evidence="11" id="KW-1185">Reference proteome</keyword>
<dbReference type="GO" id="GO:0005524">
    <property type="term" value="F:ATP binding"/>
    <property type="evidence" value="ECO:0007669"/>
    <property type="project" value="UniProtKB-UniRule"/>
</dbReference>
<evidence type="ECO:0000313" key="11">
    <source>
        <dbReference type="Proteomes" id="UP000007938"/>
    </source>
</evidence>
<dbReference type="GO" id="GO:0004485">
    <property type="term" value="F:methylcrotonoyl-CoA carboxylase activity"/>
    <property type="evidence" value="ECO:0007669"/>
    <property type="project" value="UniProtKB-EC"/>
</dbReference>
<dbReference type="InterPro" id="IPR000089">
    <property type="entry name" value="Biotin_lipoyl"/>
</dbReference>
<dbReference type="SUPFAM" id="SSF51230">
    <property type="entry name" value="Single hybrid motif"/>
    <property type="match status" value="1"/>
</dbReference>
<dbReference type="GO" id="GO:0046872">
    <property type="term" value="F:metal ion binding"/>
    <property type="evidence" value="ECO:0007669"/>
    <property type="project" value="InterPro"/>
</dbReference>
<dbReference type="Gene3D" id="2.40.50.100">
    <property type="match status" value="1"/>
</dbReference>
<dbReference type="InterPro" id="IPR005482">
    <property type="entry name" value="Biotin_COase_C"/>
</dbReference>
<gene>
    <name evidence="10" type="ordered locus">Alide2_0015</name>
</gene>
<dbReference type="Pfam" id="PF00364">
    <property type="entry name" value="Biotin_lipoyl"/>
    <property type="match status" value="1"/>
</dbReference>
<comment type="cofactor">
    <cofactor evidence="1">
        <name>biotin</name>
        <dbReference type="ChEBI" id="CHEBI:57586"/>
    </cofactor>
</comment>
<dbReference type="SUPFAM" id="SSF56059">
    <property type="entry name" value="Glutathione synthetase ATP-binding domain-like"/>
    <property type="match status" value="1"/>
</dbReference>
<dbReference type="PANTHER" id="PTHR18866:SF33">
    <property type="entry name" value="METHYLCROTONOYL-COA CARBOXYLASE SUBUNIT ALPHA, MITOCHONDRIAL-RELATED"/>
    <property type="match status" value="1"/>
</dbReference>
<evidence type="ECO:0000256" key="4">
    <source>
        <dbReference type="ARBA" id="ARBA00022840"/>
    </source>
</evidence>
<dbReference type="STRING" id="596154.Alide2_0015"/>
<dbReference type="eggNOG" id="COG4770">
    <property type="taxonomic scope" value="Bacteria"/>
</dbReference>
<dbReference type="AlphaFoldDB" id="F4GBW1"/>
<feature type="domain" description="ATP-grasp" evidence="8">
    <location>
        <begin position="121"/>
        <end position="317"/>
    </location>
</feature>
<dbReference type="InterPro" id="IPR050856">
    <property type="entry name" value="Biotin_carboxylase_complex"/>
</dbReference>
<dbReference type="InterPro" id="IPR005481">
    <property type="entry name" value="BC-like_N"/>
</dbReference>
<dbReference type="KEGG" id="adk:Alide2_0015"/>
<feature type="domain" description="Lipoyl-binding" evidence="7">
    <location>
        <begin position="586"/>
        <end position="664"/>
    </location>
</feature>
<dbReference type="Proteomes" id="UP000007938">
    <property type="component" value="Chromosome"/>
</dbReference>
<dbReference type="NCBIfam" id="NF006367">
    <property type="entry name" value="PRK08591.1"/>
    <property type="match status" value="1"/>
</dbReference>
<evidence type="ECO:0000256" key="1">
    <source>
        <dbReference type="ARBA" id="ARBA00001953"/>
    </source>
</evidence>
<keyword evidence="4 6" id="KW-0067">ATP-binding</keyword>
<protein>
    <submittedName>
        <fullName evidence="10">Methylcrotonoyl-CoA carboxylase</fullName>
        <ecNumber evidence="10">6.4.1.4</ecNumber>
    </submittedName>
</protein>
<dbReference type="SUPFAM" id="SSF52440">
    <property type="entry name" value="PreATP-grasp domain"/>
    <property type="match status" value="1"/>
</dbReference>
<dbReference type="InterPro" id="IPR011054">
    <property type="entry name" value="Rudment_hybrid_motif"/>
</dbReference>
<dbReference type="FunFam" id="3.30.470.20:FF:000028">
    <property type="entry name" value="Methylcrotonoyl-CoA carboxylase subunit alpha, mitochondrial"/>
    <property type="match status" value="1"/>
</dbReference>
<dbReference type="Pfam" id="PF02785">
    <property type="entry name" value="Biotin_carb_C"/>
    <property type="match status" value="1"/>
</dbReference>
<dbReference type="SMART" id="SM00878">
    <property type="entry name" value="Biotin_carb_C"/>
    <property type="match status" value="1"/>
</dbReference>
<reference evidence="10 11" key="2">
    <citation type="submission" date="2011-04" db="EMBL/GenBank/DDBJ databases">
        <title>Complete sequence of chromosome of Alicycliphilus denitrificans K601.</title>
        <authorList>
            <consortium name="US DOE Joint Genome Institute"/>
            <person name="Lucas S."/>
            <person name="Han J."/>
            <person name="Lapidus A."/>
            <person name="Cheng J.-F."/>
            <person name="Goodwin L."/>
            <person name="Pitluck S."/>
            <person name="Peters L."/>
            <person name="Zeytun A."/>
            <person name="Detter J.C."/>
            <person name="Han C."/>
            <person name="Tapia R."/>
            <person name="Land M."/>
            <person name="Hauser L."/>
            <person name="Kyrpides N."/>
            <person name="Ivanova N."/>
            <person name="Mikhailova N."/>
            <person name="Pagani I."/>
            <person name="Oosterkamp M."/>
            <person name="Pieper D."/>
            <person name="van Berkel W."/>
            <person name="Langenhoff A."/>
            <person name="Smidt H."/>
            <person name="Stams A."/>
            <person name="Woyke T."/>
        </authorList>
    </citation>
    <scope>NUCLEOTIDE SEQUENCE [LARGE SCALE GENOMIC DNA]</scope>
    <source>
        <strain evidence="11">DSM 14773 / CIP 107495 / K601</strain>
    </source>
</reference>
<keyword evidence="5" id="KW-0092">Biotin</keyword>
<proteinExistence type="predicted"/>
<dbReference type="InterPro" id="IPR011761">
    <property type="entry name" value="ATP-grasp"/>
</dbReference>
<keyword evidence="2 10" id="KW-0436">Ligase</keyword>
<dbReference type="SUPFAM" id="SSF51246">
    <property type="entry name" value="Rudiment single hybrid motif"/>
    <property type="match status" value="1"/>
</dbReference>
<dbReference type="SMART" id="SM01209">
    <property type="entry name" value="GARS_A"/>
    <property type="match status" value="1"/>
</dbReference>
<dbReference type="FunFam" id="3.30.1490.20:FF:000003">
    <property type="entry name" value="acetyl-CoA carboxylase isoform X1"/>
    <property type="match status" value="1"/>
</dbReference>
<dbReference type="InterPro" id="IPR011764">
    <property type="entry name" value="Biotin_carboxylation_dom"/>
</dbReference>
<sequence>MRFDTLLVANRGEIALRILRTARRMGLRTVAVYSDADAHGPHVRAADMAVHIGPTPADQSYRNGAALIEACRRTGAQAIHPGYGFLSENAEFAQAVADAGLVFVGPSARVIALMGNKAQAKQAMQAAGVPTVPGEQGCATQEQIAAAARRIGFPVILKAAAGGGGRGMRVVREAGDLAEMFRQAQSEAAGAFGSGEIIIERAIERGRHIEVQVLCDEHGRCLHLGERDCSTQRRFQKLIEEAPSPAVDAPLREAMGQVARQACEAIGYTGVGTLEFLLDDQKRFYFMEMNTRLQVEHGVTELVTGLDLVEQQIRVAQGEALTFGQQDVRLKGHAIELRLCAEDPWAGFLPQVGTVGEWQAPAGIRTDSALASGMAISPFYDSMVAKLMAWGESREACIAQLARACERTTALGVRTNLGFLARCLRHPRFAQGQVTTDFLAQEDLQQPFWRRAPSAHALAAAALVLGGAVKTAMAGPAERLGGRSLWLRDATAGADGKAVQCTLASGAAGLVLQCSERAPGKAAAEDAQASSWQIAHLRWHDEAGGARLGLAIDGIYRELACWQEAAGRLWVQDGADAFVFERVERFEAAGARQGSGLLRAPMSGRVIAVLAGEGQSVAQGDPLVVIESMKMEMPLAAPCAGRIARLHVGEGQQLDAGQAVLEVDSEEEKETP</sequence>
<dbReference type="Gene3D" id="3.30.470.20">
    <property type="entry name" value="ATP-grasp fold, B domain"/>
    <property type="match status" value="1"/>
</dbReference>
<dbReference type="PROSITE" id="PS50979">
    <property type="entry name" value="BC"/>
    <property type="match status" value="1"/>
</dbReference>
<dbReference type="InterPro" id="IPR016185">
    <property type="entry name" value="PreATP-grasp_dom_sf"/>
</dbReference>
<name>F4GBW1_ALIDK</name>
<feature type="domain" description="Biotin carboxylation" evidence="9">
    <location>
        <begin position="2"/>
        <end position="444"/>
    </location>
</feature>
<dbReference type="InterPro" id="IPR005479">
    <property type="entry name" value="CPAse_ATP-bd"/>
</dbReference>
<keyword evidence="3 6" id="KW-0547">Nucleotide-binding</keyword>
<evidence type="ECO:0000259" key="8">
    <source>
        <dbReference type="PROSITE" id="PS50975"/>
    </source>
</evidence>
<evidence type="ECO:0000256" key="2">
    <source>
        <dbReference type="ARBA" id="ARBA00022598"/>
    </source>
</evidence>
<dbReference type="EMBL" id="CP002657">
    <property type="protein sequence ID" value="AEB82455.1"/>
    <property type="molecule type" value="Genomic_DNA"/>
</dbReference>
<dbReference type="PROSITE" id="PS00866">
    <property type="entry name" value="CPSASE_1"/>
    <property type="match status" value="1"/>
</dbReference>
<dbReference type="InterPro" id="IPR011053">
    <property type="entry name" value="Single_hybrid_motif"/>
</dbReference>
<dbReference type="RefSeq" id="WP_013721121.1">
    <property type="nucleotide sequence ID" value="NC_015422.1"/>
</dbReference>
<dbReference type="FunFam" id="3.40.50.20:FF:000010">
    <property type="entry name" value="Propionyl-CoA carboxylase subunit alpha"/>
    <property type="match status" value="1"/>
</dbReference>